<evidence type="ECO:0000256" key="1">
    <source>
        <dbReference type="SAM" id="MobiDB-lite"/>
    </source>
</evidence>
<dbReference type="CDD" id="cd01670">
    <property type="entry name" value="Death"/>
    <property type="match status" value="1"/>
</dbReference>
<organism evidence="3 4">
    <name type="scientific">Pocillopora meandrina</name>
    <dbReference type="NCBI Taxonomy" id="46732"/>
    <lineage>
        <taxon>Eukaryota</taxon>
        <taxon>Metazoa</taxon>
        <taxon>Cnidaria</taxon>
        <taxon>Anthozoa</taxon>
        <taxon>Hexacorallia</taxon>
        <taxon>Scleractinia</taxon>
        <taxon>Astrocoeniina</taxon>
        <taxon>Pocilloporidae</taxon>
        <taxon>Pocillopora</taxon>
    </lineage>
</organism>
<proteinExistence type="predicted"/>
<dbReference type="EMBL" id="CALNXJ010000035">
    <property type="protein sequence ID" value="CAH3141738.1"/>
    <property type="molecule type" value="Genomic_DNA"/>
</dbReference>
<evidence type="ECO:0000259" key="2">
    <source>
        <dbReference type="PROSITE" id="PS50017"/>
    </source>
</evidence>
<sequence length="158" mass="17548">MVLASQVSIPVTSDFEEGSGISSQSVKHSVVKRPNSESSSCSPVAAPRKRIRQSADIYVVKDGKPSYEKLQYLARELAGKWKTLSRRLGFNEAVIDDLDQANEELAEKAYKMLIAWKQKVGSEATYKVLYDNLCHELVECKDLAEQYCCDKIAGNASP</sequence>
<protein>
    <recommendedName>
        <fullName evidence="2">Death domain-containing protein</fullName>
    </recommendedName>
</protein>
<reference evidence="3 4" key="1">
    <citation type="submission" date="2022-05" db="EMBL/GenBank/DDBJ databases">
        <authorList>
            <consortium name="Genoscope - CEA"/>
            <person name="William W."/>
        </authorList>
    </citation>
    <scope>NUCLEOTIDE SEQUENCE [LARGE SCALE GENOMIC DNA]</scope>
</reference>
<dbReference type="AlphaFoldDB" id="A0AAU9XAX5"/>
<comment type="caution">
    <text evidence="3">The sequence shown here is derived from an EMBL/GenBank/DDBJ whole genome shotgun (WGS) entry which is preliminary data.</text>
</comment>
<keyword evidence="4" id="KW-1185">Reference proteome</keyword>
<dbReference type="SUPFAM" id="SSF47986">
    <property type="entry name" value="DEATH domain"/>
    <property type="match status" value="1"/>
</dbReference>
<dbReference type="GO" id="GO:0007165">
    <property type="term" value="P:signal transduction"/>
    <property type="evidence" value="ECO:0007669"/>
    <property type="project" value="InterPro"/>
</dbReference>
<gene>
    <name evidence="3" type="ORF">PMEA_00019533</name>
</gene>
<feature type="region of interest" description="Disordered" evidence="1">
    <location>
        <begin position="26"/>
        <end position="47"/>
    </location>
</feature>
<dbReference type="Proteomes" id="UP001159428">
    <property type="component" value="Unassembled WGS sequence"/>
</dbReference>
<dbReference type="Pfam" id="PF00531">
    <property type="entry name" value="Death"/>
    <property type="match status" value="1"/>
</dbReference>
<dbReference type="InterPro" id="IPR011029">
    <property type="entry name" value="DEATH-like_dom_sf"/>
</dbReference>
<dbReference type="Gene3D" id="1.10.533.10">
    <property type="entry name" value="Death Domain, Fas"/>
    <property type="match status" value="1"/>
</dbReference>
<evidence type="ECO:0000313" key="3">
    <source>
        <dbReference type="EMBL" id="CAH3141738.1"/>
    </source>
</evidence>
<dbReference type="InterPro" id="IPR000488">
    <property type="entry name" value="Death_dom"/>
</dbReference>
<accession>A0AAU9XAX5</accession>
<feature type="domain" description="Death" evidence="2">
    <location>
        <begin position="66"/>
        <end position="133"/>
    </location>
</feature>
<dbReference type="SMART" id="SM00005">
    <property type="entry name" value="DEATH"/>
    <property type="match status" value="1"/>
</dbReference>
<evidence type="ECO:0000313" key="4">
    <source>
        <dbReference type="Proteomes" id="UP001159428"/>
    </source>
</evidence>
<name>A0AAU9XAX5_9CNID</name>
<dbReference type="PROSITE" id="PS50017">
    <property type="entry name" value="DEATH_DOMAIN"/>
    <property type="match status" value="1"/>
</dbReference>